<proteinExistence type="predicted"/>
<dbReference type="Proteomes" id="UP000247978">
    <property type="component" value="Unassembled WGS sequence"/>
</dbReference>
<dbReference type="EMBL" id="QJJQ01000003">
    <property type="protein sequence ID" value="PXW88565.1"/>
    <property type="molecule type" value="Genomic_DNA"/>
</dbReference>
<evidence type="ECO:0000313" key="2">
    <source>
        <dbReference type="Proteomes" id="UP000247978"/>
    </source>
</evidence>
<gene>
    <name evidence="1" type="ORF">DFR56_10370</name>
</gene>
<comment type="caution">
    <text evidence="1">The sequence shown here is derived from an EMBL/GenBank/DDBJ whole genome shotgun (WGS) entry which is preliminary data.</text>
</comment>
<name>A0A2V3W8I1_9BACI</name>
<dbReference type="RefSeq" id="WP_158525508.1">
    <property type="nucleotide sequence ID" value="NZ_JBHUHB010000001.1"/>
</dbReference>
<organism evidence="1 2">
    <name type="scientific">Pseudogracilibacillus auburnensis</name>
    <dbReference type="NCBI Taxonomy" id="1494959"/>
    <lineage>
        <taxon>Bacteria</taxon>
        <taxon>Bacillati</taxon>
        <taxon>Bacillota</taxon>
        <taxon>Bacilli</taxon>
        <taxon>Bacillales</taxon>
        <taxon>Bacillaceae</taxon>
        <taxon>Pseudogracilibacillus</taxon>
    </lineage>
</organism>
<keyword evidence="2" id="KW-1185">Reference proteome</keyword>
<accession>A0A2V3W8I1</accession>
<reference evidence="1 2" key="1">
    <citation type="submission" date="2018-05" db="EMBL/GenBank/DDBJ databases">
        <title>Genomic Encyclopedia of Type Strains, Phase IV (KMG-IV): sequencing the most valuable type-strain genomes for metagenomic binning, comparative biology and taxonomic classification.</title>
        <authorList>
            <person name="Goeker M."/>
        </authorList>
    </citation>
    <scope>NUCLEOTIDE SEQUENCE [LARGE SCALE GENOMIC DNA]</scope>
    <source>
        <strain evidence="1 2">DSM 28556</strain>
    </source>
</reference>
<dbReference type="AlphaFoldDB" id="A0A2V3W8I1"/>
<evidence type="ECO:0000313" key="1">
    <source>
        <dbReference type="EMBL" id="PXW88565.1"/>
    </source>
</evidence>
<protein>
    <submittedName>
        <fullName evidence="1">Uncharacterized protein</fullName>
    </submittedName>
</protein>
<sequence length="55" mass="6408">MNFTEEEIRDELPFIDYDIGLCKTLDGLSELNRIGAWIRTYSYMGNHKARVNNLA</sequence>